<dbReference type="eggNOG" id="ENOG502TI4A">
    <property type="taxonomic scope" value="Eukaryota"/>
</dbReference>
<dbReference type="Pfam" id="PF07735">
    <property type="entry name" value="FBA_2"/>
    <property type="match status" value="1"/>
</dbReference>
<evidence type="ECO:0000313" key="2">
    <source>
        <dbReference type="EMBL" id="EGT36386.1"/>
    </source>
</evidence>
<name>G0NRX9_CAEBE</name>
<reference evidence="3" key="1">
    <citation type="submission" date="2011-07" db="EMBL/GenBank/DDBJ databases">
        <authorList>
            <consortium name="Caenorhabditis brenneri Sequencing and Analysis Consortium"/>
            <person name="Wilson R.K."/>
        </authorList>
    </citation>
    <scope>NUCLEOTIDE SEQUENCE [LARGE SCALE GENOMIC DNA]</scope>
    <source>
        <strain evidence="3">PB2801</strain>
    </source>
</reference>
<protein>
    <recommendedName>
        <fullName evidence="1">Sdz-33 F-box domain-containing protein</fullName>
    </recommendedName>
</protein>
<accession>G0NRX9</accession>
<dbReference type="Proteomes" id="UP000008068">
    <property type="component" value="Unassembled WGS sequence"/>
</dbReference>
<keyword evidence="3" id="KW-1185">Reference proteome</keyword>
<dbReference type="AlphaFoldDB" id="G0NRX9"/>
<proteinExistence type="predicted"/>
<evidence type="ECO:0000259" key="1">
    <source>
        <dbReference type="Pfam" id="PF07735"/>
    </source>
</evidence>
<dbReference type="HOGENOM" id="CLU_070162_0_0_1"/>
<dbReference type="InterPro" id="IPR012885">
    <property type="entry name" value="F-box_Sdz-33"/>
</dbReference>
<dbReference type="InParanoid" id="G0NRX9"/>
<dbReference type="EMBL" id="GL379934">
    <property type="protein sequence ID" value="EGT36386.1"/>
    <property type="molecule type" value="Genomic_DNA"/>
</dbReference>
<gene>
    <name evidence="2" type="ORF">CAEBREN_00597</name>
</gene>
<evidence type="ECO:0000313" key="3">
    <source>
        <dbReference type="Proteomes" id="UP000008068"/>
    </source>
</evidence>
<dbReference type="PANTHER" id="PTHR21503">
    <property type="entry name" value="F-BOX-CONTAINING HYPOTHETICAL PROTEIN C.ELEGANS"/>
    <property type="match status" value="1"/>
</dbReference>
<organism evidence="3">
    <name type="scientific">Caenorhabditis brenneri</name>
    <name type="common">Nematode worm</name>
    <dbReference type="NCBI Taxonomy" id="135651"/>
    <lineage>
        <taxon>Eukaryota</taxon>
        <taxon>Metazoa</taxon>
        <taxon>Ecdysozoa</taxon>
        <taxon>Nematoda</taxon>
        <taxon>Chromadorea</taxon>
        <taxon>Rhabditida</taxon>
        <taxon>Rhabditina</taxon>
        <taxon>Rhabditomorpha</taxon>
        <taxon>Rhabditoidea</taxon>
        <taxon>Rhabditidae</taxon>
        <taxon>Peloderinae</taxon>
        <taxon>Caenorhabditis</taxon>
    </lineage>
</organism>
<sequence>MNFNGKSVSGYVKDPSDLTIYWEKEIDGLIFMLDYLTELFPHMPICDLRIGRSIEDTETVIEWINKRDEPEVERCSLCYSDTARDVSNILDNVNITSVLEIFMKLPEDFKCDLLQNLKLFGCAHAKWISRDQLFQMNYEQIDLRETNFKNRDISDLVNKIMNGDLSAIRFCNIVLVSPRMDEIVSGINYEKVPSQLNCYLRPTKYGRHSFNVYGVYDYERADGKIVSICSGFPDSITRNIMIFVRSKTEPLELLNLN</sequence>
<feature type="domain" description="Sdz-33 F-box" evidence="1">
    <location>
        <begin position="109"/>
        <end position="165"/>
    </location>
</feature>